<dbReference type="SUPFAM" id="SSF46689">
    <property type="entry name" value="Homeodomain-like"/>
    <property type="match status" value="1"/>
</dbReference>
<proteinExistence type="predicted"/>
<dbReference type="Pfam" id="PF20240">
    <property type="entry name" value="DUF6597"/>
    <property type="match status" value="1"/>
</dbReference>
<dbReference type="AlphaFoldDB" id="A0A317N607"/>
<dbReference type="Pfam" id="PF12833">
    <property type="entry name" value="HTH_18"/>
    <property type="match status" value="1"/>
</dbReference>
<dbReference type="InterPro" id="IPR050204">
    <property type="entry name" value="AraC_XylS_family_regulators"/>
</dbReference>
<accession>A0A317N607</accession>
<evidence type="ECO:0000256" key="3">
    <source>
        <dbReference type="ARBA" id="ARBA00023163"/>
    </source>
</evidence>
<feature type="domain" description="HTH araC/xylS-type" evidence="4">
    <location>
        <begin position="145"/>
        <end position="246"/>
    </location>
</feature>
<reference evidence="5 6" key="1">
    <citation type="submission" date="2018-05" db="EMBL/GenBank/DDBJ databases">
        <title>Genomic Encyclopedia of Type Strains, Phase IV (KMG-IV): sequencing the most valuable type-strain genomes for metagenomic binning, comparative biology and taxonomic classification.</title>
        <authorList>
            <person name="Goeker M."/>
        </authorList>
    </citation>
    <scope>NUCLEOTIDE SEQUENCE [LARGE SCALE GENOMIC DNA]</scope>
    <source>
        <strain evidence="5 6">DSM 44717</strain>
    </source>
</reference>
<dbReference type="PANTHER" id="PTHR46796">
    <property type="entry name" value="HTH-TYPE TRANSCRIPTIONAL ACTIVATOR RHAS-RELATED"/>
    <property type="match status" value="1"/>
</dbReference>
<gene>
    <name evidence="5" type="ORF">DFR69_1129</name>
</gene>
<keyword evidence="3" id="KW-0804">Transcription</keyword>
<keyword evidence="6" id="KW-1185">Reference proteome</keyword>
<dbReference type="InterPro" id="IPR009057">
    <property type="entry name" value="Homeodomain-like_sf"/>
</dbReference>
<dbReference type="GO" id="GO:0003700">
    <property type="term" value="F:DNA-binding transcription factor activity"/>
    <property type="evidence" value="ECO:0007669"/>
    <property type="project" value="InterPro"/>
</dbReference>
<evidence type="ECO:0000259" key="4">
    <source>
        <dbReference type="PROSITE" id="PS01124"/>
    </source>
</evidence>
<dbReference type="Gene3D" id="1.10.10.60">
    <property type="entry name" value="Homeodomain-like"/>
    <property type="match status" value="1"/>
</dbReference>
<dbReference type="GO" id="GO:0043565">
    <property type="term" value="F:sequence-specific DNA binding"/>
    <property type="evidence" value="ECO:0007669"/>
    <property type="project" value="InterPro"/>
</dbReference>
<evidence type="ECO:0000313" key="5">
    <source>
        <dbReference type="EMBL" id="PWV70590.1"/>
    </source>
</evidence>
<dbReference type="InterPro" id="IPR018060">
    <property type="entry name" value="HTH_AraC"/>
</dbReference>
<organism evidence="5 6">
    <name type="scientific">Nocardia neocaledoniensis</name>
    <dbReference type="NCBI Taxonomy" id="236511"/>
    <lineage>
        <taxon>Bacteria</taxon>
        <taxon>Bacillati</taxon>
        <taxon>Actinomycetota</taxon>
        <taxon>Actinomycetes</taxon>
        <taxon>Mycobacteriales</taxon>
        <taxon>Nocardiaceae</taxon>
        <taxon>Nocardia</taxon>
    </lineage>
</organism>
<dbReference type="InterPro" id="IPR046532">
    <property type="entry name" value="DUF6597"/>
</dbReference>
<dbReference type="PROSITE" id="PS01124">
    <property type="entry name" value="HTH_ARAC_FAMILY_2"/>
    <property type="match status" value="1"/>
</dbReference>
<sequence>MERDPRELGGAWRAAQRHDFAAPSGALTRYVARYWSASWDYDRPYRQLVVPLPNVHLSFRDGRAELHGPSSSHVYRELSGTGSVFGVAFRPGMFRPFLGAPVSRLRDRTVHATTVFGTELPATADVATIERFLSARLPGPDPHAELAADVVDTIAADTGVTRVDAIAARFGLSVRGLQRLFAEHVGIGPKWVVRRYRLHEITVRLDAGGGVDWSAIAADLGYADQAHLSRDFRTIFGEPPTSYARRYETG</sequence>
<dbReference type="Proteomes" id="UP000246410">
    <property type="component" value="Unassembled WGS sequence"/>
</dbReference>
<evidence type="ECO:0000256" key="1">
    <source>
        <dbReference type="ARBA" id="ARBA00023015"/>
    </source>
</evidence>
<evidence type="ECO:0000313" key="6">
    <source>
        <dbReference type="Proteomes" id="UP000246410"/>
    </source>
</evidence>
<dbReference type="SMART" id="SM00342">
    <property type="entry name" value="HTH_ARAC"/>
    <property type="match status" value="1"/>
</dbReference>
<dbReference type="RefSeq" id="WP_110040348.1">
    <property type="nucleotide sequence ID" value="NZ_QGTL01000012.1"/>
</dbReference>
<keyword evidence="2" id="KW-0238">DNA-binding</keyword>
<protein>
    <submittedName>
        <fullName evidence="5">AraC family transcriptional regulator</fullName>
    </submittedName>
</protein>
<dbReference type="EMBL" id="QGTL01000012">
    <property type="protein sequence ID" value="PWV70590.1"/>
    <property type="molecule type" value="Genomic_DNA"/>
</dbReference>
<keyword evidence="1" id="KW-0805">Transcription regulation</keyword>
<name>A0A317N607_9NOCA</name>
<evidence type="ECO:0000256" key="2">
    <source>
        <dbReference type="ARBA" id="ARBA00023125"/>
    </source>
</evidence>
<dbReference type="PANTHER" id="PTHR46796:SF15">
    <property type="entry name" value="BLL1074 PROTEIN"/>
    <property type="match status" value="1"/>
</dbReference>
<comment type="caution">
    <text evidence="5">The sequence shown here is derived from an EMBL/GenBank/DDBJ whole genome shotgun (WGS) entry which is preliminary data.</text>
</comment>